<protein>
    <submittedName>
        <fullName evidence="7">Cell division protein FtsK</fullName>
    </submittedName>
</protein>
<feature type="binding site" evidence="3">
    <location>
        <begin position="803"/>
        <end position="810"/>
    </location>
    <ligand>
        <name>ATP</name>
        <dbReference type="ChEBI" id="CHEBI:30616"/>
    </ligand>
</feature>
<dbReference type="GO" id="GO:0003677">
    <property type="term" value="F:DNA binding"/>
    <property type="evidence" value="ECO:0007669"/>
    <property type="project" value="InterPro"/>
</dbReference>
<keyword evidence="7" id="KW-0131">Cell cycle</keyword>
<dbReference type="CDD" id="cd01127">
    <property type="entry name" value="TrwB_TraG_TraD_VirD4"/>
    <property type="match status" value="1"/>
</dbReference>
<reference evidence="7" key="1">
    <citation type="journal article" date="2020" name="mSystems">
        <title>Genome- and Community-Level Interaction Insights into Carbon Utilization and Element Cycling Functions of Hydrothermarchaeota in Hydrothermal Sediment.</title>
        <authorList>
            <person name="Zhou Z."/>
            <person name="Liu Y."/>
            <person name="Xu W."/>
            <person name="Pan J."/>
            <person name="Luo Z.H."/>
            <person name="Li M."/>
        </authorList>
    </citation>
    <scope>NUCLEOTIDE SEQUENCE [LARGE SCALE GENOMIC DNA]</scope>
    <source>
        <strain evidence="7">SpSt-508</strain>
    </source>
</reference>
<dbReference type="InterPro" id="IPR027417">
    <property type="entry name" value="P-loop_NTPase"/>
</dbReference>
<evidence type="ECO:0000256" key="4">
    <source>
        <dbReference type="SAM" id="Coils"/>
    </source>
</evidence>
<keyword evidence="5" id="KW-0472">Membrane</keyword>
<evidence type="ECO:0000256" key="3">
    <source>
        <dbReference type="PROSITE-ProRule" id="PRU00289"/>
    </source>
</evidence>
<dbReference type="InterPro" id="IPR003593">
    <property type="entry name" value="AAA+_ATPase"/>
</dbReference>
<feature type="transmembrane region" description="Helical" evidence="5">
    <location>
        <begin position="261"/>
        <end position="284"/>
    </location>
</feature>
<keyword evidence="1 3" id="KW-0547">Nucleotide-binding</keyword>
<dbReference type="EMBL" id="DSVQ01000007">
    <property type="protein sequence ID" value="HGT38376.1"/>
    <property type="molecule type" value="Genomic_DNA"/>
</dbReference>
<feature type="domain" description="FtsK" evidence="6">
    <location>
        <begin position="786"/>
        <end position="981"/>
    </location>
</feature>
<accession>A0A7C4LJT5</accession>
<evidence type="ECO:0000256" key="2">
    <source>
        <dbReference type="ARBA" id="ARBA00022840"/>
    </source>
</evidence>
<dbReference type="SUPFAM" id="SSF52540">
    <property type="entry name" value="P-loop containing nucleoside triphosphate hydrolases"/>
    <property type="match status" value="1"/>
</dbReference>
<dbReference type="GO" id="GO:0051301">
    <property type="term" value="P:cell division"/>
    <property type="evidence" value="ECO:0007669"/>
    <property type="project" value="UniProtKB-KW"/>
</dbReference>
<name>A0A7C4LJT5_9PLAN</name>
<feature type="transmembrane region" description="Helical" evidence="5">
    <location>
        <begin position="223"/>
        <end position="245"/>
    </location>
</feature>
<feature type="coiled-coil region" evidence="4">
    <location>
        <begin position="138"/>
        <end position="165"/>
    </location>
</feature>
<dbReference type="GO" id="GO:0005524">
    <property type="term" value="F:ATP binding"/>
    <property type="evidence" value="ECO:0007669"/>
    <property type="project" value="UniProtKB-UniRule"/>
</dbReference>
<keyword evidence="5" id="KW-0812">Transmembrane</keyword>
<dbReference type="Pfam" id="PF01580">
    <property type="entry name" value="FtsK_SpoIIIE"/>
    <property type="match status" value="2"/>
</dbReference>
<dbReference type="SMART" id="SM00382">
    <property type="entry name" value="AAA"/>
    <property type="match status" value="1"/>
</dbReference>
<evidence type="ECO:0000259" key="6">
    <source>
        <dbReference type="PROSITE" id="PS50901"/>
    </source>
</evidence>
<evidence type="ECO:0000256" key="5">
    <source>
        <dbReference type="SAM" id="Phobius"/>
    </source>
</evidence>
<evidence type="ECO:0000256" key="1">
    <source>
        <dbReference type="ARBA" id="ARBA00022741"/>
    </source>
</evidence>
<gene>
    <name evidence="7" type="ORF">ENS64_03820</name>
</gene>
<dbReference type="InterPro" id="IPR002543">
    <property type="entry name" value="FtsK_dom"/>
</dbReference>
<dbReference type="InterPro" id="IPR050206">
    <property type="entry name" value="FtsK/SpoIIIE/SftA"/>
</dbReference>
<sequence length="1340" mass="148990">MGEGGFEVYLDDEQRWTDEVLRLVAERTATETELTARQRAELAEEERSYAEVVAQVTAAYEAEAAALTQQLASRRDEATERWNADWTARETTLRTTLAEIEHRYQTEFEAARSKRDETLWLVSSVLDESSGESPLQQWQRLRSQIEGTQARLESLTAEVDTLRDQALAWLGRCRMSTDVPPIPAPALTDHLPQLADTCAEAVAEAHRPAAALRRAWLPRLFSGFWPLLAFLVVAASVAAPLWLLLDPGQFHSTAQRHDPGWMALLAACGGGVSLVLLVFVHVFANQTANRHLYDLLVQSRLAHAASSRWQRLAREELRRVEADYEHRHHLRQQQRQQAVVRAEEEFANVSAELASRRDAAVQECQTRYHQQRLQAEAARRQEVQSLERAEQAAWSDWQQRRHRDLQQLAAEHSQRLAAAAARHRQEWDHARDDWERRLRELSATAAAWETAVRRHDLDWEQGLHQPSAADTEPAPIPLGWLSIRVDVPQEFSAPSAAPPPSAGSSPPSAPLAWSLPVVLDPGRQSGVLVRTDSPHTRRAAAEFLQTVMLRLLLALPPGKVRFTILDPVGLGEGFAAFMHLADVDELLVTHRIWTEPLDIEQRLGELTEHMETVLQMFLRNEFATLADYNRQAAEVAEPYRVLVAANLPAQMTDIALRRLWSIVTGGARCGVIPLLSIDTTQPWPKAFPLADLEHCCVTLERAPAADASPRFRIARPALRDWPLCLPSPPPPALFGELVKRAARRAADVRRVEVPFWRIAPSDDAIWTRNSARGLDIAIGRAGATKTQSVQLGTGTSQHVLIAGKTGSGKSTLMHALITSAALHYAPDQLEFYLVDFKKGVEFQVYARHRLPHARVIAMESDREFGVSVLERLDALLQERSRLFRDAGVADLPAFREAHPHRPLPRILLIIDEFQEFFTEDDQLAQSAALLLDRLVRQGRAFGVHVVLGSQTLAGAYSLARSTLGQIAVRIALQCSETDAHLILSEDNTAARLLTRPGEAIYNDANGLPAGNQLFQVVWLADDERERRLTDLAQRGRAWSLPEPIVFEGHVPVDFRRLPVWTTHPTQPPLTADHPSNGAVPVWLGEAVSLRGTQRLDVAATPGSNLLVVGQDESAALGLLAAAVLSVAHPARQAHAPSVIVLNGSPNERSAACWRELAAALPQIVLGGQHDLEARLQELVAEARRREGQPGPRRWLCLFDLVRFRKLRRKDDDFGFGGFDKSTGSAPPELLAELLRDGPPVGLHVWVWCDSANTAHRWLSRDMQQQFEHRVVFAMNATDSSQLIDSPAASRLGPHRAWLFDGERGTLEKFRPYSPPEPGWLSAHKTGVVSNASSAGGDLGP</sequence>
<comment type="caution">
    <text evidence="7">The sequence shown here is derived from an EMBL/GenBank/DDBJ whole genome shotgun (WGS) entry which is preliminary data.</text>
</comment>
<dbReference type="PROSITE" id="PS50901">
    <property type="entry name" value="FTSK"/>
    <property type="match status" value="1"/>
</dbReference>
<keyword evidence="5" id="KW-1133">Transmembrane helix</keyword>
<proteinExistence type="predicted"/>
<keyword evidence="7" id="KW-0132">Cell division</keyword>
<keyword evidence="2 3" id="KW-0067">ATP-binding</keyword>
<evidence type="ECO:0000313" key="7">
    <source>
        <dbReference type="EMBL" id="HGT38376.1"/>
    </source>
</evidence>
<dbReference type="PANTHER" id="PTHR22683">
    <property type="entry name" value="SPORULATION PROTEIN RELATED"/>
    <property type="match status" value="1"/>
</dbReference>
<organism evidence="7">
    <name type="scientific">Schlesneria paludicola</name>
    <dbReference type="NCBI Taxonomy" id="360056"/>
    <lineage>
        <taxon>Bacteria</taxon>
        <taxon>Pseudomonadati</taxon>
        <taxon>Planctomycetota</taxon>
        <taxon>Planctomycetia</taxon>
        <taxon>Planctomycetales</taxon>
        <taxon>Planctomycetaceae</taxon>
        <taxon>Schlesneria</taxon>
    </lineage>
</organism>
<feature type="coiled-coil region" evidence="4">
    <location>
        <begin position="424"/>
        <end position="451"/>
    </location>
</feature>
<dbReference type="PANTHER" id="PTHR22683:SF41">
    <property type="entry name" value="DNA TRANSLOCASE FTSK"/>
    <property type="match status" value="1"/>
</dbReference>
<dbReference type="Gene3D" id="3.40.50.300">
    <property type="entry name" value="P-loop containing nucleotide triphosphate hydrolases"/>
    <property type="match status" value="3"/>
</dbReference>
<keyword evidence="4" id="KW-0175">Coiled coil</keyword>